<evidence type="ECO:0000256" key="2">
    <source>
        <dbReference type="ARBA" id="ARBA00022963"/>
    </source>
</evidence>
<keyword evidence="6" id="KW-0812">Transmembrane</keyword>
<evidence type="ECO:0000256" key="4">
    <source>
        <dbReference type="PROSITE-ProRule" id="PRU01161"/>
    </source>
</evidence>
<keyword evidence="2 4" id="KW-0442">Lipid degradation</keyword>
<evidence type="ECO:0000256" key="5">
    <source>
        <dbReference type="SAM" id="MobiDB-lite"/>
    </source>
</evidence>
<dbReference type="InterPro" id="IPR050301">
    <property type="entry name" value="NTE"/>
</dbReference>
<feature type="active site" description="Nucleophile" evidence="4">
    <location>
        <position position="82"/>
    </location>
</feature>
<dbReference type="PANTHER" id="PTHR14226">
    <property type="entry name" value="NEUROPATHY TARGET ESTERASE/SWISS CHEESE D.MELANOGASTER"/>
    <property type="match status" value="1"/>
</dbReference>
<keyword evidence="3 4" id="KW-0443">Lipid metabolism</keyword>
<dbReference type="Gene3D" id="3.40.1090.10">
    <property type="entry name" value="Cytosolic phospholipase A2 catalytic domain"/>
    <property type="match status" value="2"/>
</dbReference>
<comment type="caution">
    <text evidence="8">The sequence shown here is derived from an EMBL/GenBank/DDBJ whole genome shotgun (WGS) entry which is preliminary data.</text>
</comment>
<comment type="caution">
    <text evidence="4">Lacks conserved residue(s) required for the propagation of feature annotation.</text>
</comment>
<dbReference type="PANTHER" id="PTHR14226:SF57">
    <property type="entry name" value="BLR7027 PROTEIN"/>
    <property type="match status" value="1"/>
</dbReference>
<feature type="active site" description="Proton acceptor" evidence="4">
    <location>
        <position position="250"/>
    </location>
</feature>
<accession>A0A7C1JQQ4</accession>
<dbReference type="GO" id="GO:0016787">
    <property type="term" value="F:hydrolase activity"/>
    <property type="evidence" value="ECO:0007669"/>
    <property type="project" value="UniProtKB-UniRule"/>
</dbReference>
<dbReference type="GO" id="GO:0016042">
    <property type="term" value="P:lipid catabolic process"/>
    <property type="evidence" value="ECO:0007669"/>
    <property type="project" value="UniProtKB-UniRule"/>
</dbReference>
<feature type="transmembrane region" description="Helical" evidence="6">
    <location>
        <begin position="41"/>
        <end position="63"/>
    </location>
</feature>
<proteinExistence type="predicted"/>
<dbReference type="EMBL" id="DSMG01000120">
    <property type="protein sequence ID" value="HDX32265.1"/>
    <property type="molecule type" value="Genomic_DNA"/>
</dbReference>
<dbReference type="InterPro" id="IPR016035">
    <property type="entry name" value="Acyl_Trfase/lysoPLipase"/>
</dbReference>
<dbReference type="PROSITE" id="PS51635">
    <property type="entry name" value="PNPLA"/>
    <property type="match status" value="1"/>
</dbReference>
<dbReference type="InterPro" id="IPR002641">
    <property type="entry name" value="PNPLA_dom"/>
</dbReference>
<keyword evidence="6" id="KW-0472">Membrane</keyword>
<reference evidence="8" key="1">
    <citation type="journal article" date="2020" name="mSystems">
        <title>Genome- and Community-Level Interaction Insights into Carbon Utilization and Element Cycling Functions of Hydrothermarchaeota in Hydrothermal Sediment.</title>
        <authorList>
            <person name="Zhou Z."/>
            <person name="Liu Y."/>
            <person name="Xu W."/>
            <person name="Pan J."/>
            <person name="Luo Z.H."/>
            <person name="Li M."/>
        </authorList>
    </citation>
    <scope>NUCLEOTIDE SEQUENCE [LARGE SCALE GENOMIC DNA]</scope>
    <source>
        <strain evidence="8">SpSt-289</strain>
    </source>
</reference>
<protein>
    <submittedName>
        <fullName evidence="8">Patatin family protein</fullName>
    </submittedName>
</protein>
<gene>
    <name evidence="8" type="ORF">ENQ20_12385</name>
</gene>
<feature type="short sequence motif" description="DGA/G" evidence="4">
    <location>
        <begin position="250"/>
        <end position="252"/>
    </location>
</feature>
<feature type="domain" description="PNPLA" evidence="7">
    <location>
        <begin position="44"/>
        <end position="263"/>
    </location>
</feature>
<dbReference type="AlphaFoldDB" id="A0A7C1JQQ4"/>
<feature type="region of interest" description="Disordered" evidence="5">
    <location>
        <begin position="1"/>
        <end position="29"/>
    </location>
</feature>
<evidence type="ECO:0000256" key="6">
    <source>
        <dbReference type="SAM" id="Phobius"/>
    </source>
</evidence>
<name>A0A7C1JQQ4_9CHLR</name>
<evidence type="ECO:0000256" key="3">
    <source>
        <dbReference type="ARBA" id="ARBA00023098"/>
    </source>
</evidence>
<evidence type="ECO:0000313" key="8">
    <source>
        <dbReference type="EMBL" id="HDX32265.1"/>
    </source>
</evidence>
<evidence type="ECO:0000259" key="7">
    <source>
        <dbReference type="PROSITE" id="PS51635"/>
    </source>
</evidence>
<dbReference type="SUPFAM" id="SSF52151">
    <property type="entry name" value="FabD/lysophospholipase-like"/>
    <property type="match status" value="1"/>
</dbReference>
<organism evidence="8">
    <name type="scientific">Caldilinea aerophila</name>
    <dbReference type="NCBI Taxonomy" id="133453"/>
    <lineage>
        <taxon>Bacteria</taxon>
        <taxon>Bacillati</taxon>
        <taxon>Chloroflexota</taxon>
        <taxon>Caldilineae</taxon>
        <taxon>Caldilineales</taxon>
        <taxon>Caldilineaceae</taxon>
        <taxon>Caldilinea</taxon>
    </lineage>
</organism>
<keyword evidence="1 4" id="KW-0378">Hydrolase</keyword>
<evidence type="ECO:0000256" key="1">
    <source>
        <dbReference type="ARBA" id="ARBA00022801"/>
    </source>
</evidence>
<feature type="short sequence motif" description="GXSXG" evidence="4">
    <location>
        <begin position="80"/>
        <end position="84"/>
    </location>
</feature>
<sequence>MRRSAPSSQPRKETSLAMNKSLERTHQNSVHRVPIMKRSKVALVLAGGGITGAVYEVGALRAIDNILSDLTVNDFDIYVGTSAGALICALIANGFSPEEIIQTLDNRHPEIGGIHVKDLFRADLAEYLRSLSNIPRALWRLGAASLTHPFNLALSDILWELTRVLPAGLYDSEALEQYVRRILERPGRCNRFDFLEKKLFIVATELDTGARAVFGQGGKGIVPISRAVAASSAIPVIYRPVRIFGKDYVDGGLHGTASLDLAIEAGAKLVICINSMVPLNAERAFPNQHYMRSHGIQAIVNQTVRTLLHSTLRYHIKNLRAKYPDVDIILIQPEWDDERMFSHYPMHFASRLALAEHGFFTVTNGLMRRLDYYQQILERHGIELKSSIVNDEFSVRRPFHPDGSHLHLSQNALEQRLVLAERSVLPTSTNGETAFDLQGSLNRLERNLKRLERLLEKTD</sequence>
<dbReference type="Pfam" id="PF01734">
    <property type="entry name" value="Patatin"/>
    <property type="match status" value="1"/>
</dbReference>
<keyword evidence="6" id="KW-1133">Transmembrane helix</keyword>